<evidence type="ECO:0000256" key="4">
    <source>
        <dbReference type="ARBA" id="ARBA00022729"/>
    </source>
</evidence>
<gene>
    <name evidence="9" type="ORF">Sjap_025910</name>
</gene>
<dbReference type="EMBL" id="JBBNAE010000011">
    <property type="protein sequence ID" value="KAK9085499.1"/>
    <property type="molecule type" value="Genomic_DNA"/>
</dbReference>
<evidence type="ECO:0000256" key="2">
    <source>
        <dbReference type="ARBA" id="ARBA00022614"/>
    </source>
</evidence>
<dbReference type="PANTHER" id="PTHR48063:SF90">
    <property type="entry name" value="OS11G0565920 PROTEIN"/>
    <property type="match status" value="1"/>
</dbReference>
<evidence type="ECO:0000256" key="3">
    <source>
        <dbReference type="ARBA" id="ARBA00022692"/>
    </source>
</evidence>
<organism evidence="9 10">
    <name type="scientific">Stephania japonica</name>
    <dbReference type="NCBI Taxonomy" id="461633"/>
    <lineage>
        <taxon>Eukaryota</taxon>
        <taxon>Viridiplantae</taxon>
        <taxon>Streptophyta</taxon>
        <taxon>Embryophyta</taxon>
        <taxon>Tracheophyta</taxon>
        <taxon>Spermatophyta</taxon>
        <taxon>Magnoliopsida</taxon>
        <taxon>Ranunculales</taxon>
        <taxon>Menispermaceae</taxon>
        <taxon>Menispermoideae</taxon>
        <taxon>Cissampelideae</taxon>
        <taxon>Stephania</taxon>
    </lineage>
</organism>
<evidence type="ECO:0000313" key="10">
    <source>
        <dbReference type="Proteomes" id="UP001417504"/>
    </source>
</evidence>
<evidence type="ECO:0000256" key="7">
    <source>
        <dbReference type="ARBA" id="ARBA00023136"/>
    </source>
</evidence>
<dbReference type="PANTHER" id="PTHR48063">
    <property type="entry name" value="LRR RECEPTOR-LIKE KINASE"/>
    <property type="match status" value="1"/>
</dbReference>
<dbReference type="SUPFAM" id="SSF52058">
    <property type="entry name" value="L domain-like"/>
    <property type="match status" value="1"/>
</dbReference>
<keyword evidence="2" id="KW-0433">Leucine-rich repeat</keyword>
<dbReference type="Pfam" id="PF00560">
    <property type="entry name" value="LRR_1"/>
    <property type="match status" value="2"/>
</dbReference>
<name>A0AAP0HG17_9MAGN</name>
<dbReference type="Proteomes" id="UP001417504">
    <property type="component" value="Unassembled WGS sequence"/>
</dbReference>
<accession>A0AAP0HG17</accession>
<keyword evidence="3" id="KW-0812">Transmembrane</keyword>
<proteinExistence type="predicted"/>
<keyword evidence="7" id="KW-0472">Membrane</keyword>
<comment type="caution">
    <text evidence="9">The sequence shown here is derived from an EMBL/GenBank/DDBJ whole genome shotgun (WGS) entry which is preliminary data.</text>
</comment>
<dbReference type="AlphaFoldDB" id="A0AAP0HG17"/>
<evidence type="ECO:0000313" key="9">
    <source>
        <dbReference type="EMBL" id="KAK9085499.1"/>
    </source>
</evidence>
<dbReference type="GO" id="GO:0016020">
    <property type="term" value="C:membrane"/>
    <property type="evidence" value="ECO:0007669"/>
    <property type="project" value="UniProtKB-SubCell"/>
</dbReference>
<dbReference type="Gene3D" id="3.80.10.10">
    <property type="entry name" value="Ribonuclease Inhibitor"/>
    <property type="match status" value="1"/>
</dbReference>
<keyword evidence="5" id="KW-0677">Repeat</keyword>
<reference evidence="9 10" key="1">
    <citation type="submission" date="2024-01" db="EMBL/GenBank/DDBJ databases">
        <title>Genome assemblies of Stephania.</title>
        <authorList>
            <person name="Yang L."/>
        </authorList>
    </citation>
    <scope>NUCLEOTIDE SEQUENCE [LARGE SCALE GENOMIC DNA]</scope>
    <source>
        <strain evidence="9">QJT</strain>
        <tissue evidence="9">Leaf</tissue>
    </source>
</reference>
<keyword evidence="10" id="KW-1185">Reference proteome</keyword>
<keyword evidence="6" id="KW-1133">Transmembrane helix</keyword>
<evidence type="ECO:0000256" key="5">
    <source>
        <dbReference type="ARBA" id="ARBA00022737"/>
    </source>
</evidence>
<comment type="subcellular location">
    <subcellularLocation>
        <location evidence="1">Membrane</location>
        <topology evidence="1">Single-pass type I membrane protein</topology>
    </subcellularLocation>
</comment>
<evidence type="ECO:0000256" key="6">
    <source>
        <dbReference type="ARBA" id="ARBA00022989"/>
    </source>
</evidence>
<sequence length="147" mass="16243">MKELLLSNNSITGVTEFLDELSKCRNSSLERLNLMENQIIGILPSSIGNLKNLKSLVVLNNHINGTIPRGIGELSLLIYLDFSSNFFEGVVSESHFANLAKLEILDLSSTSKKSLILQWEQCRSYSTLVVESHYVLSHIVGAPILGP</sequence>
<dbReference type="InterPro" id="IPR032675">
    <property type="entry name" value="LRR_dom_sf"/>
</dbReference>
<evidence type="ECO:0000256" key="8">
    <source>
        <dbReference type="ARBA" id="ARBA00023180"/>
    </source>
</evidence>
<evidence type="ECO:0000256" key="1">
    <source>
        <dbReference type="ARBA" id="ARBA00004479"/>
    </source>
</evidence>
<dbReference type="InterPro" id="IPR046956">
    <property type="entry name" value="RLP23-like"/>
</dbReference>
<protein>
    <submittedName>
        <fullName evidence="9">Uncharacterized protein</fullName>
    </submittedName>
</protein>
<dbReference type="InterPro" id="IPR001611">
    <property type="entry name" value="Leu-rich_rpt"/>
</dbReference>
<keyword evidence="4" id="KW-0732">Signal</keyword>
<dbReference type="FunFam" id="3.80.10.10:FF:000041">
    <property type="entry name" value="LRR receptor-like serine/threonine-protein kinase ERECTA"/>
    <property type="match status" value="1"/>
</dbReference>
<keyword evidence="8" id="KW-0325">Glycoprotein</keyword>